<dbReference type="EMBL" id="GBXM01037899">
    <property type="protein sequence ID" value="JAH70678.1"/>
    <property type="molecule type" value="Transcribed_RNA"/>
</dbReference>
<protein>
    <submittedName>
        <fullName evidence="1">Uncharacterized protein</fullName>
    </submittedName>
</protein>
<reference evidence="1" key="1">
    <citation type="submission" date="2014-11" db="EMBL/GenBank/DDBJ databases">
        <authorList>
            <person name="Amaro Gonzalez C."/>
        </authorList>
    </citation>
    <scope>NUCLEOTIDE SEQUENCE</scope>
</reference>
<name>A0A0E9V0A2_ANGAN</name>
<proteinExistence type="predicted"/>
<organism evidence="1">
    <name type="scientific">Anguilla anguilla</name>
    <name type="common">European freshwater eel</name>
    <name type="synonym">Muraena anguilla</name>
    <dbReference type="NCBI Taxonomy" id="7936"/>
    <lineage>
        <taxon>Eukaryota</taxon>
        <taxon>Metazoa</taxon>
        <taxon>Chordata</taxon>
        <taxon>Craniata</taxon>
        <taxon>Vertebrata</taxon>
        <taxon>Euteleostomi</taxon>
        <taxon>Actinopterygii</taxon>
        <taxon>Neopterygii</taxon>
        <taxon>Teleostei</taxon>
        <taxon>Anguilliformes</taxon>
        <taxon>Anguillidae</taxon>
        <taxon>Anguilla</taxon>
    </lineage>
</organism>
<sequence>MDATGFYWMRSTMLQNPIG</sequence>
<dbReference type="AlphaFoldDB" id="A0A0E9V0A2"/>
<accession>A0A0E9V0A2</accession>
<reference evidence="1" key="2">
    <citation type="journal article" date="2015" name="Fish Shellfish Immunol.">
        <title>Early steps in the European eel (Anguilla anguilla)-Vibrio vulnificus interaction in the gills: Role of the RtxA13 toxin.</title>
        <authorList>
            <person name="Callol A."/>
            <person name="Pajuelo D."/>
            <person name="Ebbesson L."/>
            <person name="Teles M."/>
            <person name="MacKenzie S."/>
            <person name="Amaro C."/>
        </authorList>
    </citation>
    <scope>NUCLEOTIDE SEQUENCE</scope>
</reference>
<evidence type="ECO:0000313" key="1">
    <source>
        <dbReference type="EMBL" id="JAH70678.1"/>
    </source>
</evidence>